<dbReference type="PANTHER" id="PTHR33116">
    <property type="entry name" value="REVERSE TRANSCRIPTASE ZINC-BINDING DOMAIN-CONTAINING PROTEIN-RELATED-RELATED"/>
    <property type="match status" value="1"/>
</dbReference>
<organism evidence="2 3">
    <name type="scientific">Rhynchospora pubera</name>
    <dbReference type="NCBI Taxonomy" id="906938"/>
    <lineage>
        <taxon>Eukaryota</taxon>
        <taxon>Viridiplantae</taxon>
        <taxon>Streptophyta</taxon>
        <taxon>Embryophyta</taxon>
        <taxon>Tracheophyta</taxon>
        <taxon>Spermatophyta</taxon>
        <taxon>Magnoliopsida</taxon>
        <taxon>Liliopsida</taxon>
        <taxon>Poales</taxon>
        <taxon>Cyperaceae</taxon>
        <taxon>Cyperoideae</taxon>
        <taxon>Rhynchosporeae</taxon>
        <taxon>Rhynchospora</taxon>
    </lineage>
</organism>
<dbReference type="SUPFAM" id="SSF53098">
    <property type="entry name" value="Ribonuclease H-like"/>
    <property type="match status" value="1"/>
</dbReference>
<dbReference type="InterPro" id="IPR043502">
    <property type="entry name" value="DNA/RNA_pol_sf"/>
</dbReference>
<dbReference type="GO" id="GO:0003964">
    <property type="term" value="F:RNA-directed DNA polymerase activity"/>
    <property type="evidence" value="ECO:0007669"/>
    <property type="project" value="UniProtKB-KW"/>
</dbReference>
<dbReference type="EMBL" id="JAMFTS010000001">
    <property type="protein sequence ID" value="KAJ4820999.1"/>
    <property type="molecule type" value="Genomic_DNA"/>
</dbReference>
<dbReference type="GO" id="GO:0003676">
    <property type="term" value="F:nucleic acid binding"/>
    <property type="evidence" value="ECO:0007669"/>
    <property type="project" value="InterPro"/>
</dbReference>
<keyword evidence="2" id="KW-0695">RNA-directed DNA polymerase</keyword>
<dbReference type="Pfam" id="PF13966">
    <property type="entry name" value="zf-RVT"/>
    <property type="match status" value="1"/>
</dbReference>
<dbReference type="InterPro" id="IPR026960">
    <property type="entry name" value="RVT-Znf"/>
</dbReference>
<evidence type="ECO:0000313" key="3">
    <source>
        <dbReference type="Proteomes" id="UP001140206"/>
    </source>
</evidence>
<evidence type="ECO:0000259" key="1">
    <source>
        <dbReference type="PROSITE" id="PS50878"/>
    </source>
</evidence>
<name>A0AAV8HTX0_9POAL</name>
<dbReference type="CDD" id="cd01650">
    <property type="entry name" value="RT_nLTR_like"/>
    <property type="match status" value="1"/>
</dbReference>
<accession>A0AAV8HTX0</accession>
<dbReference type="InterPro" id="IPR036397">
    <property type="entry name" value="RNaseH_sf"/>
</dbReference>
<keyword evidence="3" id="KW-1185">Reference proteome</keyword>
<dbReference type="InterPro" id="IPR000477">
    <property type="entry name" value="RT_dom"/>
</dbReference>
<sequence>MNTRFFHTGATNRRRNNLITVVRDDDGQYTGNDKTIRLKFLNYFKDLYSPQEKEQNQQISQAALNESTAPIFQELQGDTRPKIPTEAHHKICSIPGFYEIKKTLFQMGPDKAPGPDGITCRFLQMYWEDIGPGLVAQVQEVFRIESVPPKWLNCNVILIPKKEEPETPAEYRPISIGTVIYRLVMKMVANKLRPYLKPVISEEQTAFMKGRSITDNIVLVKEILHSFGNRNYRQESFMLKADITKAFDMLDWNFLTCAMRYLGIPDMIINLLLSSFQRARVTIKINGRGDGFITPNRGLRQGCPMSPYGFIIAMEILSRCLGLAHSRNDIRGTKLAYTSPVVTHIIYADDLVLTGDTQESELAEFQRILQLFGEASGLRVNPAKSKIWFSRSCGTESRDRVTTSLQASHALDGERYLGAILARKNSAKKMSMALLDRMKLRMTGWKMNMLSHAGRLVLINSVLVSLPVYFMSFELIPKGIIKQLNSLLAKFFWGKVGQHKYMAFISWKKVCRPIDKGGLGVKDIQCFGEALFQKLTWTLMSDDKRTWAQVCKAKHYPRIDFWRAKSNASSSPMWKQVDKLKHRFKEEVVWSLGEGQNVNAVAQPWFRGWEMVQQVSHNDMHKKVAHLFDFEHNQWRMEELQKLFSNQQIDDIITEVVKPSSLVPVKDRLIWKHTNSGVYTVKEGYNKLVEMNTIVGNVSGNLWARVWGWKSVIPKVRIFMWRLLSKALPVAQNMHTRINRFPPNCQRCHEENEYEVHCFFFCQGSRAVWFGSHLGFQTQHLSLNIQVAVMQICANLDEEQLRVFCYTMWELWKERNEVVFQKKTFQPRAVLERVKGWLRPFGDTPQIMTQGRQMRREERYEVDREGWHILVDGSWDTNHAAGTAHLIYKGGLLVAIGLQSHNLQDPFLVETVALKLAIKHFIEITEVQGAQNVQLFTDCANLVSTIEENEIQNLPSWRASREMVTITTDLQELGGGARVFHMNRRGVQGAHNLANHARTVPISYKGVPDLNLWPHLQHNMVLDEHFFQQVQEAPP</sequence>
<feature type="domain" description="Reverse transcriptase" evidence="1">
    <location>
        <begin position="140"/>
        <end position="421"/>
    </location>
</feature>
<dbReference type="Gene3D" id="3.30.420.10">
    <property type="entry name" value="Ribonuclease H-like superfamily/Ribonuclease H"/>
    <property type="match status" value="1"/>
</dbReference>
<dbReference type="PROSITE" id="PS50878">
    <property type="entry name" value="RT_POL"/>
    <property type="match status" value="1"/>
</dbReference>
<dbReference type="Proteomes" id="UP001140206">
    <property type="component" value="Chromosome 1"/>
</dbReference>
<reference evidence="2" key="1">
    <citation type="submission" date="2022-08" db="EMBL/GenBank/DDBJ databases">
        <authorList>
            <person name="Marques A."/>
        </authorList>
    </citation>
    <scope>NUCLEOTIDE SEQUENCE</scope>
    <source>
        <strain evidence="2">RhyPub2mFocal</strain>
        <tissue evidence="2">Leaves</tissue>
    </source>
</reference>
<comment type="caution">
    <text evidence="2">The sequence shown here is derived from an EMBL/GenBank/DDBJ whole genome shotgun (WGS) entry which is preliminary data.</text>
</comment>
<dbReference type="InterPro" id="IPR044730">
    <property type="entry name" value="RNase_H-like_dom_plant"/>
</dbReference>
<protein>
    <submittedName>
        <fullName evidence="2">RNA-directed DNA polymerase (Reverse transcriptase)-related family protein</fullName>
    </submittedName>
</protein>
<proteinExistence type="predicted"/>
<evidence type="ECO:0000313" key="2">
    <source>
        <dbReference type="EMBL" id="KAJ4820999.1"/>
    </source>
</evidence>
<dbReference type="PANTHER" id="PTHR33116:SF86">
    <property type="entry name" value="REVERSE TRANSCRIPTASE DOMAIN-CONTAINING PROTEIN"/>
    <property type="match status" value="1"/>
</dbReference>
<keyword evidence="2" id="KW-0808">Transferase</keyword>
<keyword evidence="2" id="KW-0548">Nucleotidyltransferase</keyword>
<dbReference type="AlphaFoldDB" id="A0AAV8HTX0"/>
<gene>
    <name evidence="2" type="ORF">LUZ62_033565</name>
</gene>
<dbReference type="InterPro" id="IPR012337">
    <property type="entry name" value="RNaseH-like_sf"/>
</dbReference>
<dbReference type="SUPFAM" id="SSF56672">
    <property type="entry name" value="DNA/RNA polymerases"/>
    <property type="match status" value="1"/>
</dbReference>
<dbReference type="Pfam" id="PF00078">
    <property type="entry name" value="RVT_1"/>
    <property type="match status" value="1"/>
</dbReference>
<dbReference type="CDD" id="cd06222">
    <property type="entry name" value="RNase_H_like"/>
    <property type="match status" value="1"/>
</dbReference>